<feature type="compositionally biased region" description="Basic and acidic residues" evidence="2">
    <location>
        <begin position="1"/>
        <end position="88"/>
    </location>
</feature>
<dbReference type="GO" id="GO:0051014">
    <property type="term" value="P:actin filament severing"/>
    <property type="evidence" value="ECO:0007669"/>
    <property type="project" value="TreeGrafter"/>
</dbReference>
<protein>
    <submittedName>
        <fullName evidence="4">Villin</fullName>
    </submittedName>
</protein>
<evidence type="ECO:0000313" key="4">
    <source>
        <dbReference type="EMBL" id="EGG19334.1"/>
    </source>
</evidence>
<dbReference type="OMA" id="VHDDEMR"/>
<evidence type="ECO:0000256" key="2">
    <source>
        <dbReference type="SAM" id="MobiDB-lite"/>
    </source>
</evidence>
<dbReference type="KEGG" id="dfa:DFA_02121"/>
<dbReference type="GO" id="GO:0051016">
    <property type="term" value="P:barbed-end actin filament capping"/>
    <property type="evidence" value="ECO:0007669"/>
    <property type="project" value="TreeGrafter"/>
</dbReference>
<dbReference type="Pfam" id="PF00626">
    <property type="entry name" value="Gelsolin"/>
    <property type="match status" value="4"/>
</dbReference>
<reference evidence="5" key="1">
    <citation type="journal article" date="2011" name="Genome Res.">
        <title>Phylogeny-wide analysis of social amoeba genomes highlights ancient origins for complex intercellular communication.</title>
        <authorList>
            <person name="Heidel A.J."/>
            <person name="Lawal H.M."/>
            <person name="Felder M."/>
            <person name="Schilde C."/>
            <person name="Helps N.R."/>
            <person name="Tunggal B."/>
            <person name="Rivero F."/>
            <person name="John U."/>
            <person name="Schleicher M."/>
            <person name="Eichinger L."/>
            <person name="Platzer M."/>
            <person name="Noegel A.A."/>
            <person name="Schaap P."/>
            <person name="Gloeckner G."/>
        </authorList>
    </citation>
    <scope>NUCLEOTIDE SEQUENCE [LARGE SCALE GENOMIC DNA]</scope>
    <source>
        <strain evidence="5">SH3</strain>
    </source>
</reference>
<accession>F4PYR8</accession>
<evidence type="ECO:0000256" key="1">
    <source>
        <dbReference type="ARBA" id="ARBA00022737"/>
    </source>
</evidence>
<dbReference type="PANTHER" id="PTHR11977:SF51">
    <property type="entry name" value="PROTEIN FLIGHTLESS-1 HOMOLOG"/>
    <property type="match status" value="1"/>
</dbReference>
<feature type="compositionally biased region" description="Low complexity" evidence="2">
    <location>
        <begin position="746"/>
        <end position="767"/>
    </location>
</feature>
<keyword evidence="5" id="KW-1185">Reference proteome</keyword>
<dbReference type="SUPFAM" id="SSF47050">
    <property type="entry name" value="VHP, Villin headpiece domain"/>
    <property type="match status" value="1"/>
</dbReference>
<feature type="region of interest" description="Disordered" evidence="2">
    <location>
        <begin position="1"/>
        <end position="830"/>
    </location>
</feature>
<dbReference type="PRINTS" id="PR00597">
    <property type="entry name" value="GELSOLIN"/>
</dbReference>
<dbReference type="InterPro" id="IPR003128">
    <property type="entry name" value="Villin_headpiece"/>
</dbReference>
<feature type="compositionally biased region" description="Basic and acidic residues" evidence="2">
    <location>
        <begin position="123"/>
        <end position="173"/>
    </location>
</feature>
<dbReference type="SUPFAM" id="SSF55753">
    <property type="entry name" value="Actin depolymerizing proteins"/>
    <property type="match status" value="5"/>
</dbReference>
<feature type="compositionally biased region" description="Low complexity" evidence="2">
    <location>
        <begin position="90"/>
        <end position="116"/>
    </location>
</feature>
<feature type="compositionally biased region" description="Basic and acidic residues" evidence="2">
    <location>
        <begin position="815"/>
        <end position="830"/>
    </location>
</feature>
<name>F4PYR8_CACFS</name>
<keyword evidence="1" id="KW-0677">Repeat</keyword>
<organism evidence="4 5">
    <name type="scientific">Cavenderia fasciculata</name>
    <name type="common">Slime mold</name>
    <name type="synonym">Dictyostelium fasciculatum</name>
    <dbReference type="NCBI Taxonomy" id="261658"/>
    <lineage>
        <taxon>Eukaryota</taxon>
        <taxon>Amoebozoa</taxon>
        <taxon>Evosea</taxon>
        <taxon>Eumycetozoa</taxon>
        <taxon>Dictyostelia</taxon>
        <taxon>Acytosteliales</taxon>
        <taxon>Cavenderiaceae</taxon>
        <taxon>Cavenderia</taxon>
    </lineage>
</organism>
<dbReference type="OrthoDB" id="29720at2759"/>
<evidence type="ECO:0000259" key="3">
    <source>
        <dbReference type="PROSITE" id="PS51089"/>
    </source>
</evidence>
<dbReference type="GO" id="GO:0051015">
    <property type="term" value="F:actin filament binding"/>
    <property type="evidence" value="ECO:0007669"/>
    <property type="project" value="InterPro"/>
</dbReference>
<dbReference type="Pfam" id="PF02209">
    <property type="entry name" value="VHP"/>
    <property type="match status" value="1"/>
</dbReference>
<dbReference type="SMART" id="SM00262">
    <property type="entry name" value="GEL"/>
    <property type="match status" value="5"/>
</dbReference>
<dbReference type="PANTHER" id="PTHR11977">
    <property type="entry name" value="VILLIN"/>
    <property type="match status" value="1"/>
</dbReference>
<dbReference type="GO" id="GO:0015629">
    <property type="term" value="C:actin cytoskeleton"/>
    <property type="evidence" value="ECO:0007669"/>
    <property type="project" value="TreeGrafter"/>
</dbReference>
<gene>
    <name evidence="4" type="primary">vilC</name>
    <name evidence="4" type="ORF">DFA_02121</name>
</gene>
<dbReference type="InterPro" id="IPR007122">
    <property type="entry name" value="Villin/Gelsolin"/>
</dbReference>
<dbReference type="Proteomes" id="UP000007797">
    <property type="component" value="Unassembled WGS sequence"/>
</dbReference>
<feature type="compositionally biased region" description="Low complexity" evidence="2">
    <location>
        <begin position="792"/>
        <end position="810"/>
    </location>
</feature>
<feature type="compositionally biased region" description="Basic and acidic residues" evidence="2">
    <location>
        <begin position="181"/>
        <end position="732"/>
    </location>
</feature>
<dbReference type="InterPro" id="IPR036886">
    <property type="entry name" value="Villin_headpiece_dom_sf"/>
</dbReference>
<dbReference type="EMBL" id="GL883015">
    <property type="protein sequence ID" value="EGG19334.1"/>
    <property type="molecule type" value="Genomic_DNA"/>
</dbReference>
<dbReference type="Gene3D" id="3.40.20.10">
    <property type="entry name" value="Severin"/>
    <property type="match status" value="5"/>
</dbReference>
<dbReference type="GeneID" id="14871382"/>
<sequence>MDDSEARKKRLEELKQQSLDMEKEAQEREKRAEERKRAREEQLKILQEQEKKDEEERIRKRDERRRLREEEDRKLKEDLEKLESERKNRSQSSTSDGASISSSTSTSATNLTSMAAVDDDDPELKKIREEREKRMEEKRKQREEAQKQIEEQERKLAEERQRRMREREKREVNEPTSPPTEKVDTFKQDQDAAALVKEKEEQERIAKEKSDKEEQDRLAKEKSDKEEQDRLAKEKADKEEQERIAKEKSDKEEQDRLAKEKADKEEQERIAKEKSYCQEKADKEEQDRLEKERIAKEKSDKEEQDRIAKEKSDKEEQDRIAKEKSDKEEQDRLAKEKSDKEEQERIAKEKSDKEEQDRLAKEKSDKEEQDRLAKEKADKEEQDRLEKERIAKEKSDKEEQDRIAKEKSDKEEQDRLEKERVAKEKSDKEEQDRLAKEKADREEQERIAKEKSDKEEQDRLEKERIAKEKSDKEEQDRIAKEKADKEEQDRIAKEKSDKEEQDRLEKERIAKEKSDKEEQDRLEKERIAKEKSDKEEQDRIAKEKAAKEEQDRIAKEKAAKEEQDRLAKEKADKEEQDRLEKERIAKEKSDKEEQDRIAKEKAAKEEQDRIAKEKAAKEDEDRIAKEKAAKDEQDRIAKEKADKEEQDRIAKEKAAKEEQDRLAKEKAAKEEQDRIAKEKADKDEKDRIAKEKADKEERDRIAKEKLAKEEEESKSSKTKVSDSFKLQMEKQLKQQLDQKNNPQPAVVVNEEPTSSSVSSPSKLSSLTMDRARIQGRKLPSKNAGKSIVIDPSKSSASSSSFSSSGPSLLSQALEAKQDDNSKPVTQDELKDRIMKRMVMPPGAGGLLGGMAALAAEAQKKKLENDKNKAASMINVSSSSSPNNRLASIKSSESEINAPNFVKGRSQSVSVSSTMRGDPSKFLVHKKAVDTYSGLRTRLIHCKGKKRILTKEVEVTTKSLNKCDAFVLDCGIENSGVGGESSDSSAHSNIYVWYGSKATANKKSKAVAIAEIIKSHERGGHATVYKIDEGDKDKDALEFFKQIKGAATDSIKEEGGDDVEAETHWASSYTLLKYDQDAKHLVNVEQPEAQKGILSLELLASDSYFVLDTGSEFYAWSGRNADFIHKDSFIEKAKERLASGTHRQSWVDMIITSEGGEPVMFREKFADWPDLSHEVSLSRMGFGKKRLFEVAIPYEKKSPAKMNQFDVTEMVYSELPEEAEDERAISESSFEVWYVEDNKIVELPKQEYGHLYSGNCYIIRYTYSRWNAFRFIIFIWQGIDATRNDIGMSTLLSKDMYIETSNRGDCVQECVRHGREPRIFTQSFNGKFVMHRGVRGDVDLKSTRLYHVHGKKDDRIYAIQCTRVTSSALNSRDAFIVSDSKTTYLWVGRGATKALVEQSQNLAKIVDSGNAIQRVDEGKESDAFWKMLGGKQKYADHEFLVQSVQPPIEKNRIQMFAVVNTGSIIRADEIFNFNQYDFQINRVFILDTKSKIFVWSGSKAPEKEKKRAMEIAIDYLHARKDGRKEEDVLFIKEKEEPLSFTSCYHAWDTFKYSSSSSNGADQDEPPESPKIQAAATLLKKYYQIVSYDDLTKKSTPPEIDRSVLEMYLSDDEFIKHLGVTKQEWEVMPLWKRTEKKKTSNLF</sequence>
<dbReference type="GO" id="GO:0008154">
    <property type="term" value="P:actin polymerization or depolymerization"/>
    <property type="evidence" value="ECO:0007669"/>
    <property type="project" value="TreeGrafter"/>
</dbReference>
<feature type="domain" description="HP" evidence="3">
    <location>
        <begin position="1578"/>
        <end position="1641"/>
    </location>
</feature>
<dbReference type="FunFam" id="3.40.20.10:FF:000001">
    <property type="entry name" value="Gelsolin"/>
    <property type="match status" value="1"/>
</dbReference>
<dbReference type="InterPro" id="IPR029006">
    <property type="entry name" value="ADF-H/Gelsolin-like_dom_sf"/>
</dbReference>
<dbReference type="InterPro" id="IPR007123">
    <property type="entry name" value="Gelsolin-like_dom"/>
</dbReference>
<dbReference type="GO" id="GO:0005737">
    <property type="term" value="C:cytoplasm"/>
    <property type="evidence" value="ECO:0007669"/>
    <property type="project" value="TreeGrafter"/>
</dbReference>
<dbReference type="STRING" id="1054147.F4PYR8"/>
<dbReference type="GO" id="GO:0005546">
    <property type="term" value="F:phosphatidylinositol-4,5-bisphosphate binding"/>
    <property type="evidence" value="ECO:0007669"/>
    <property type="project" value="TreeGrafter"/>
</dbReference>
<proteinExistence type="predicted"/>
<dbReference type="PROSITE" id="PS51089">
    <property type="entry name" value="HP"/>
    <property type="match status" value="1"/>
</dbReference>
<dbReference type="RefSeq" id="XP_004357605.1">
    <property type="nucleotide sequence ID" value="XM_004357548.1"/>
</dbReference>
<evidence type="ECO:0000313" key="5">
    <source>
        <dbReference type="Proteomes" id="UP000007797"/>
    </source>
</evidence>
<dbReference type="Gene3D" id="1.10.950.10">
    <property type="entry name" value="Villin headpiece domain"/>
    <property type="match status" value="1"/>
</dbReference>
<dbReference type="SMART" id="SM00153">
    <property type="entry name" value="VHP"/>
    <property type="match status" value="1"/>
</dbReference>